<proteinExistence type="predicted"/>
<dbReference type="PANTHER" id="PTHR40940">
    <property type="entry name" value="PROTEIN BATD-RELATED"/>
    <property type="match status" value="1"/>
</dbReference>
<reference evidence="3" key="1">
    <citation type="journal article" date="2019" name="Int. J. Syst. Evol. Microbiol.">
        <title>The Global Catalogue of Microorganisms (GCM) 10K type strain sequencing project: providing services to taxonomists for standard genome sequencing and annotation.</title>
        <authorList>
            <consortium name="The Broad Institute Genomics Platform"/>
            <consortium name="The Broad Institute Genome Sequencing Center for Infectious Disease"/>
            <person name="Wu L."/>
            <person name="Ma J."/>
        </authorList>
    </citation>
    <scope>NUCLEOTIDE SEQUENCE [LARGE SCALE GENOMIC DNA]</scope>
    <source>
        <strain evidence="3">KCTC 52042</strain>
    </source>
</reference>
<accession>A0ABW5JG02</accession>
<dbReference type="Pfam" id="PF13584">
    <property type="entry name" value="BatD"/>
    <property type="match status" value="3"/>
</dbReference>
<keyword evidence="1" id="KW-0812">Transmembrane</keyword>
<dbReference type="RefSeq" id="WP_390297058.1">
    <property type="nucleotide sequence ID" value="NZ_JBHULI010000001.1"/>
</dbReference>
<dbReference type="EMBL" id="JBHULI010000001">
    <property type="protein sequence ID" value="MFD2530949.1"/>
    <property type="molecule type" value="Genomic_DNA"/>
</dbReference>
<dbReference type="Proteomes" id="UP001597460">
    <property type="component" value="Unassembled WGS sequence"/>
</dbReference>
<gene>
    <name evidence="2" type="ORF">ACFSVN_00650</name>
</gene>
<evidence type="ECO:0000256" key="1">
    <source>
        <dbReference type="SAM" id="Phobius"/>
    </source>
</evidence>
<keyword evidence="1" id="KW-1133">Transmembrane helix</keyword>
<comment type="caution">
    <text evidence="2">The sequence shown here is derived from an EMBL/GenBank/DDBJ whole genome shotgun (WGS) entry which is preliminary data.</text>
</comment>
<name>A0ABW5JG02_9BACT</name>
<keyword evidence="1" id="KW-0472">Membrane</keyword>
<sequence length="582" mass="64912">MTKIGKLNQVLLLLIFSLISFIPGLAQDVQVEATLSETNIFTGEQVRLELNISGTSMGSVQQPELSEFNGLRWLRGSTSRGTKYALINGKPSVTYTFGYALIAQSPGNYTIPPIEIEVDGETYNTDPISFEVLDPATLDSGEAERAPDIYVRIEPSTNDPVVGQQIIADVVLYFKNGVEVSSYQPTPGWKAEGFWKEELEYPQRAQTTSTIVNGVRYQKARLIQYALFPTKSGELTLSPFEINLSVRSRRSSSDPFGFGLNQERMNIQSTPVTVNVQSLPNLENAEFTGAVGDFEITRSISNPNAFVGESIEIITQISGTGNVPLVNKPEYNLPESLEKYNPQETSAIDRTNREISGTRTFTDIVIARNEGTYSIPETRVAFYDPQQQEYVIKVLPPLSFSVERDPDANEVTQNNLRFDIKPITGLAQWTSGKTTPLHQRTLVWIMIFFPILLTAGAFGFKKYHDRMSNDTAFARSRTARESADKTLSEAEQTTDLKLGYHLIEKTLVQFITDKLNLPPAGLSHNDLILHIEKLGDTEIMTELKRLLTKCETITYAPNASQEALDKDLQKTKDLIKKIGKLS</sequence>
<evidence type="ECO:0000313" key="2">
    <source>
        <dbReference type="EMBL" id="MFD2530949.1"/>
    </source>
</evidence>
<protein>
    <submittedName>
        <fullName evidence="2">BatD family protein</fullName>
    </submittedName>
</protein>
<dbReference type="PANTHER" id="PTHR40940:SF2">
    <property type="entry name" value="BATD"/>
    <property type="match status" value="1"/>
</dbReference>
<organism evidence="2 3">
    <name type="scientific">Gracilimonas halophila</name>
    <dbReference type="NCBI Taxonomy" id="1834464"/>
    <lineage>
        <taxon>Bacteria</taxon>
        <taxon>Pseudomonadati</taxon>
        <taxon>Balneolota</taxon>
        <taxon>Balneolia</taxon>
        <taxon>Balneolales</taxon>
        <taxon>Balneolaceae</taxon>
        <taxon>Gracilimonas</taxon>
    </lineage>
</organism>
<dbReference type="InterPro" id="IPR025738">
    <property type="entry name" value="BatD"/>
</dbReference>
<keyword evidence="3" id="KW-1185">Reference proteome</keyword>
<feature type="transmembrane region" description="Helical" evidence="1">
    <location>
        <begin position="441"/>
        <end position="460"/>
    </location>
</feature>
<evidence type="ECO:0000313" key="3">
    <source>
        <dbReference type="Proteomes" id="UP001597460"/>
    </source>
</evidence>